<dbReference type="GO" id="GO:0005840">
    <property type="term" value="C:ribosome"/>
    <property type="evidence" value="ECO:0007669"/>
    <property type="project" value="UniProtKB-KW"/>
</dbReference>
<accession>A0A165LA65</accession>
<keyword evidence="2 4" id="KW-0689">Ribosomal protein</keyword>
<dbReference type="Pfam" id="PF00444">
    <property type="entry name" value="Ribosomal_L36"/>
    <property type="match status" value="1"/>
</dbReference>
<dbReference type="InterPro" id="IPR052010">
    <property type="entry name" value="Ribosomal_LSU_bL36"/>
</dbReference>
<reference evidence="6 7" key="1">
    <citation type="submission" date="2016-03" db="EMBL/GenBank/DDBJ databases">
        <title>Speciation and ecological success in dimly lit waters: horizontal gene transfer in a green sulfur bacteria bloom unveiled by metagenomic assembly.</title>
        <authorList>
            <person name="Llorens-Mares T."/>
            <person name="Liu Z."/>
            <person name="Allen L.Z."/>
            <person name="Rusch D.B."/>
            <person name="Craig M.T."/>
            <person name="Dupont C.L."/>
            <person name="Bryant D.A."/>
            <person name="Casamayor E.O."/>
        </authorList>
    </citation>
    <scope>NUCLEOTIDE SEQUENCE [LARGE SCALE GENOMIC DNA]</scope>
    <source>
        <strain evidence="6">CIII</strain>
    </source>
</reference>
<dbReference type="GO" id="GO:0006412">
    <property type="term" value="P:translation"/>
    <property type="evidence" value="ECO:0007669"/>
    <property type="project" value="UniProtKB-UniRule"/>
</dbReference>
<dbReference type="HAMAP" id="MF_00251">
    <property type="entry name" value="Ribosomal_bL36"/>
    <property type="match status" value="1"/>
</dbReference>
<dbReference type="GO" id="GO:1990904">
    <property type="term" value="C:ribonucleoprotein complex"/>
    <property type="evidence" value="ECO:0007669"/>
    <property type="project" value="UniProtKB-KW"/>
</dbReference>
<organism evidence="6 7">
    <name type="scientific">Pelodictyon luteolum</name>
    <dbReference type="NCBI Taxonomy" id="1100"/>
    <lineage>
        <taxon>Bacteria</taxon>
        <taxon>Pseudomonadati</taxon>
        <taxon>Chlorobiota</taxon>
        <taxon>Chlorobiia</taxon>
        <taxon>Chlorobiales</taxon>
        <taxon>Chlorobiaceae</taxon>
        <taxon>Chlorobium/Pelodictyon group</taxon>
        <taxon>Pelodictyon</taxon>
    </lineage>
</organism>
<evidence type="ECO:0000313" key="7">
    <source>
        <dbReference type="Proteomes" id="UP000076481"/>
    </source>
</evidence>
<dbReference type="PANTHER" id="PTHR18804:SF16">
    <property type="entry name" value="RIBOSOMAL PROTEIN"/>
    <property type="match status" value="1"/>
</dbReference>
<evidence type="ECO:0000313" key="6">
    <source>
        <dbReference type="EMBL" id="KZK73772.1"/>
    </source>
</evidence>
<dbReference type="RefSeq" id="WP_011889520.1">
    <property type="nucleotide sequence ID" value="NZ_LVWG01000034.1"/>
</dbReference>
<evidence type="ECO:0000256" key="4">
    <source>
        <dbReference type="HAMAP-Rule" id="MF_00251"/>
    </source>
</evidence>
<evidence type="ECO:0000256" key="2">
    <source>
        <dbReference type="ARBA" id="ARBA00022980"/>
    </source>
</evidence>
<dbReference type="InterPro" id="IPR035977">
    <property type="entry name" value="Ribosomal_bL36_sp"/>
</dbReference>
<dbReference type="Proteomes" id="UP000076481">
    <property type="component" value="Unassembled WGS sequence"/>
</dbReference>
<name>A0A165LA65_PELLU</name>
<keyword evidence="3 4" id="KW-0687">Ribonucleoprotein</keyword>
<evidence type="ECO:0000256" key="1">
    <source>
        <dbReference type="ARBA" id="ARBA00007645"/>
    </source>
</evidence>
<dbReference type="PROSITE" id="PS00828">
    <property type="entry name" value="RIBOSOMAL_L36"/>
    <property type="match status" value="1"/>
</dbReference>
<dbReference type="InterPro" id="IPR000473">
    <property type="entry name" value="Ribosomal_bL36"/>
</dbReference>
<dbReference type="AlphaFoldDB" id="A0A165LA65"/>
<comment type="caution">
    <text evidence="6">The sequence shown here is derived from an EMBL/GenBank/DDBJ whole genome shotgun (WGS) entry which is preliminary data.</text>
</comment>
<dbReference type="SMR" id="A0A165LA65"/>
<evidence type="ECO:0000256" key="3">
    <source>
        <dbReference type="ARBA" id="ARBA00023274"/>
    </source>
</evidence>
<evidence type="ECO:0000256" key="5">
    <source>
        <dbReference type="RuleBase" id="RU000571"/>
    </source>
</evidence>
<proteinExistence type="inferred from homology"/>
<gene>
    <name evidence="4" type="primary">rpmJ</name>
    <name evidence="6" type="ORF">A3K90_01210</name>
</gene>
<protein>
    <recommendedName>
        <fullName evidence="4">Large ribosomal subunit protein bL36</fullName>
    </recommendedName>
</protein>
<dbReference type="EMBL" id="LVWG01000034">
    <property type="protein sequence ID" value="KZK73772.1"/>
    <property type="molecule type" value="Genomic_DNA"/>
</dbReference>
<dbReference type="GO" id="GO:0003735">
    <property type="term" value="F:structural constituent of ribosome"/>
    <property type="evidence" value="ECO:0007669"/>
    <property type="project" value="InterPro"/>
</dbReference>
<dbReference type="SUPFAM" id="SSF57840">
    <property type="entry name" value="Ribosomal protein L36"/>
    <property type="match status" value="1"/>
</dbReference>
<dbReference type="PANTHER" id="PTHR18804">
    <property type="entry name" value="RIBOSOMAL PROTEIN"/>
    <property type="match status" value="1"/>
</dbReference>
<sequence>MKVYSSIKKRCEHCRIIKRKGKRFVICKVNPSHKQRQG</sequence>
<comment type="similarity">
    <text evidence="1 4 5">Belongs to the bacterial ribosomal protein bL36 family.</text>
</comment>
<dbReference type="NCBIfam" id="TIGR01022">
    <property type="entry name" value="rpmJ_bact"/>
    <property type="match status" value="1"/>
</dbReference>